<evidence type="ECO:0008006" key="4">
    <source>
        <dbReference type="Google" id="ProtNLM"/>
    </source>
</evidence>
<feature type="chain" id="PRO_5006839060" description="Plasmid transfer protein" evidence="1">
    <location>
        <begin position="25"/>
        <end position="385"/>
    </location>
</feature>
<dbReference type="Pfam" id="PF06834">
    <property type="entry name" value="TraU"/>
    <property type="match status" value="1"/>
</dbReference>
<evidence type="ECO:0000256" key="1">
    <source>
        <dbReference type="SAM" id="SignalP"/>
    </source>
</evidence>
<proteinExistence type="predicted"/>
<name>A0A0U3GMJ5_9GAMM</name>
<evidence type="ECO:0000313" key="3">
    <source>
        <dbReference type="Proteomes" id="UP000069015"/>
    </source>
</evidence>
<reference evidence="2 3" key="1">
    <citation type="submission" date="2015-12" db="EMBL/GenBank/DDBJ databases">
        <title>Complete genome sequence of Pseudoalteromonas rubra SCSIO 6842, harboring a conjugative plasmid.</title>
        <authorList>
            <person name="Li B."/>
            <person name="Wang X."/>
        </authorList>
    </citation>
    <scope>NUCLEOTIDE SEQUENCE [LARGE SCALE GENOMIC DNA]</scope>
    <source>
        <strain evidence="2 3">SCSIO 6842</strain>
        <plasmid evidence="3">Plasmid pMBL6842</plasmid>
    </source>
</reference>
<accession>A0A0U3GMJ5</accession>
<organism evidence="2 3">
    <name type="scientific">Pseudoalteromonas rubra</name>
    <dbReference type="NCBI Taxonomy" id="43658"/>
    <lineage>
        <taxon>Bacteria</taxon>
        <taxon>Pseudomonadati</taxon>
        <taxon>Pseudomonadota</taxon>
        <taxon>Gammaproteobacteria</taxon>
        <taxon>Alteromonadales</taxon>
        <taxon>Pseudoalteromonadaceae</taxon>
        <taxon>Pseudoalteromonas</taxon>
    </lineage>
</organism>
<dbReference type="KEGG" id="prr:AT705_24480"/>
<keyword evidence="1" id="KW-0732">Signal</keyword>
<gene>
    <name evidence="2" type="ORF">AT705_24480</name>
</gene>
<keyword evidence="2" id="KW-0614">Plasmid</keyword>
<sequence length="385" mass="42131">MSQLFRLFTGAVFAWCLGVASVEAAEPGNALGRESALCQDANLFTNVFEGICWDCFLDNLSLLGIGNPPDGAAPKSPVCACDDRAGVPQLGWPLAMWQPQRVVEVTTIPWCSAGLGGIRLQDTFEGLGYSNEAPKSGSRETGGFYQYHYYSYPIMLMLQMFVLPECYSDYIDFDLLYLSEVDPLWHNDLLALLLNPEAVIFSNPIAMAYCAYDCVRATADAPIESAFPCAGCDGNLYPLTGHVNPQPDQVAATSLISQRALASLHRRGLAKKTMGKVAQCEPQWAPMMPRSQYRFSMLYPVPEASGQIAPDFISGTRDDGEVAQQAGSGQTIEPFTQCCHPMGMSTARWCVPAGGRKRPGKDTTFMYLIWNYRDCCVRNVPGTGD</sequence>
<evidence type="ECO:0000313" key="2">
    <source>
        <dbReference type="EMBL" id="ALU46122.1"/>
    </source>
</evidence>
<geneLocation type="plasmid" evidence="2 3">
    <name>pMBL6842</name>
</geneLocation>
<protein>
    <recommendedName>
        <fullName evidence="4">Plasmid transfer protein</fullName>
    </recommendedName>
</protein>
<dbReference type="RefSeq" id="WP_058798957.1">
    <property type="nucleotide sequence ID" value="NZ_CP013613.1"/>
</dbReference>
<dbReference type="Proteomes" id="UP000069015">
    <property type="component" value="Plasmid pMBL6842"/>
</dbReference>
<dbReference type="InterPro" id="IPR009649">
    <property type="entry name" value="TraU"/>
</dbReference>
<dbReference type="AlphaFoldDB" id="A0A0U3GMJ5"/>
<feature type="signal peptide" evidence="1">
    <location>
        <begin position="1"/>
        <end position="24"/>
    </location>
</feature>
<dbReference type="EMBL" id="CP013613">
    <property type="protein sequence ID" value="ALU46122.1"/>
    <property type="molecule type" value="Genomic_DNA"/>
</dbReference>